<organism evidence="1 2">
    <name type="scientific">Halalkalibacter krulwichiae</name>
    <dbReference type="NCBI Taxonomy" id="199441"/>
    <lineage>
        <taxon>Bacteria</taxon>
        <taxon>Bacillati</taxon>
        <taxon>Bacillota</taxon>
        <taxon>Bacilli</taxon>
        <taxon>Bacillales</taxon>
        <taxon>Bacillaceae</taxon>
        <taxon>Halalkalibacter</taxon>
    </lineage>
</organism>
<dbReference type="RefSeq" id="WP_066152583.1">
    <property type="nucleotide sequence ID" value="NZ_CP020814.1"/>
</dbReference>
<sequence>MISINEGKTMIGVVEEDELNQYNYIAFISFVFEERDRYNQVIEEIQKNVALRESPGIGYLSQYRIKSQPTDTVKVKIEEQESSVNVHIHINRENEDGLELKGAIQPKGEGFQSFLTLFKQKQHFRLIIKDESTQRITQINRIGRKNEEVEVLEL</sequence>
<dbReference type="STRING" id="199441.BkAM31D_07865"/>
<protein>
    <submittedName>
        <fullName evidence="1">Uncharacterized protein</fullName>
    </submittedName>
</protein>
<evidence type="ECO:0000313" key="2">
    <source>
        <dbReference type="Proteomes" id="UP000193006"/>
    </source>
</evidence>
<dbReference type="Proteomes" id="UP000193006">
    <property type="component" value="Chromosome"/>
</dbReference>
<dbReference type="EMBL" id="CP020814">
    <property type="protein sequence ID" value="ARK29781.1"/>
    <property type="molecule type" value="Genomic_DNA"/>
</dbReference>
<reference evidence="1 2" key="1">
    <citation type="submission" date="2017-04" db="EMBL/GenBank/DDBJ databases">
        <title>Bacillus krulwichiae AM31D Genome sequencing and assembly.</title>
        <authorList>
            <person name="Krulwich T.A."/>
            <person name="Anastor L."/>
            <person name="Ehrlich R."/>
            <person name="Ehrlich G.D."/>
            <person name="Janto B."/>
        </authorList>
    </citation>
    <scope>NUCLEOTIDE SEQUENCE [LARGE SCALE GENOMIC DNA]</scope>
    <source>
        <strain evidence="1 2">AM31D</strain>
    </source>
</reference>
<proteinExistence type="predicted"/>
<keyword evidence="2" id="KW-1185">Reference proteome</keyword>
<dbReference type="AlphaFoldDB" id="A0A1X9ME23"/>
<evidence type="ECO:0000313" key="1">
    <source>
        <dbReference type="EMBL" id="ARK29781.1"/>
    </source>
</evidence>
<name>A0A1X9ME23_9BACI</name>
<gene>
    <name evidence="1" type="ORF">BkAM31D_07865</name>
</gene>
<accession>A0A1X9ME23</accession>
<dbReference type="KEGG" id="bkw:BkAM31D_07865"/>